<dbReference type="Gene3D" id="2.60.40.1140">
    <property type="entry name" value="Collagen-binding surface protein Cna, B-type domain"/>
    <property type="match status" value="1"/>
</dbReference>
<feature type="transmembrane region" description="Helical" evidence="1">
    <location>
        <begin position="7"/>
        <end position="27"/>
    </location>
</feature>
<evidence type="ECO:0000259" key="2">
    <source>
        <dbReference type="Pfam" id="PF05738"/>
    </source>
</evidence>
<proteinExistence type="predicted"/>
<dbReference type="SUPFAM" id="SSF49478">
    <property type="entry name" value="Cna protein B-type domain"/>
    <property type="match status" value="1"/>
</dbReference>
<dbReference type="EMBL" id="WJQT01000012">
    <property type="protein sequence ID" value="MRJ47701.1"/>
    <property type="molecule type" value="Genomic_DNA"/>
</dbReference>
<gene>
    <name evidence="3" type="ORF">GF867_09005</name>
</gene>
<dbReference type="RefSeq" id="WP_153832764.1">
    <property type="nucleotide sequence ID" value="NZ_WJQT01000012.1"/>
</dbReference>
<evidence type="ECO:0000256" key="1">
    <source>
        <dbReference type="SAM" id="Phobius"/>
    </source>
</evidence>
<dbReference type="Pfam" id="PF05738">
    <property type="entry name" value="Cna_B"/>
    <property type="match status" value="1"/>
</dbReference>
<protein>
    <submittedName>
        <fullName evidence="3">Cna B-type domain-containing protein</fullName>
    </submittedName>
</protein>
<dbReference type="CDD" id="cd00222">
    <property type="entry name" value="CollagenBindB"/>
    <property type="match status" value="1"/>
</dbReference>
<feature type="domain" description="CNA-B" evidence="2">
    <location>
        <begin position="188"/>
        <end position="265"/>
    </location>
</feature>
<comment type="caution">
    <text evidence="3">The sequence shown here is derived from an EMBL/GenBank/DDBJ whole genome shotgun (WGS) entry which is preliminary data.</text>
</comment>
<keyword evidence="1" id="KW-0472">Membrane</keyword>
<dbReference type="AlphaFoldDB" id="A0A844CDR7"/>
<accession>A0A844CDR7</accession>
<reference evidence="3 4" key="1">
    <citation type="submission" date="2019-11" db="EMBL/GenBank/DDBJ databases">
        <title>Characterisation of Fundicoccus ignavus gen. nov. sp. nov., a novel genus of the family Aerococcaceae from bulk tank milk.</title>
        <authorList>
            <person name="Siebert A."/>
            <person name="Huptas C."/>
            <person name="Wenning M."/>
            <person name="Scherer S."/>
            <person name="Doll E.V."/>
        </authorList>
    </citation>
    <scope>NUCLEOTIDE SEQUENCE [LARGE SCALE GENOMIC DNA]</scope>
    <source>
        <strain evidence="3 4">DSM 109652</strain>
    </source>
</reference>
<name>A0A844CDR7_9LACT</name>
<keyword evidence="1" id="KW-0812">Transmembrane</keyword>
<keyword evidence="1" id="KW-1133">Transmembrane helix</keyword>
<sequence length="329" mass="37347">MKKQLKLIIGFLFGFGMFFMSNTVLIINAEASNLELEVMYKFDNVLFNLYQIGSLSDNGTVNIESPFRNYPINLSDIATMDSNQQAALLQTLISYAENDLTLVPNQTSLTEEMPITLSGRNEGSSKKFAAKFTNLHQGIYLVTGESTETMEGIYQPSGSIVLVDGNNQPFILQVKFSLLLLEKKMNINAFKVWKDDNYANRPKSIILDLMKEKEMVDSAELNNENQWQVIWNDLPVGDYQVIERDVPTGYQVMIEKDGDNFRIENSLKEKQEETTISNETTVTTESMTTTSSNDNLIPFTGQIWWPIPVLMVLSITFYIIGSQKDDEMQ</sequence>
<organism evidence="3 4">
    <name type="scientific">Fundicoccus ignavus</name>
    <dbReference type="NCBI Taxonomy" id="2664442"/>
    <lineage>
        <taxon>Bacteria</taxon>
        <taxon>Bacillati</taxon>
        <taxon>Bacillota</taxon>
        <taxon>Bacilli</taxon>
        <taxon>Lactobacillales</taxon>
        <taxon>Aerococcaceae</taxon>
        <taxon>Fundicoccus</taxon>
    </lineage>
</organism>
<dbReference type="Proteomes" id="UP000440066">
    <property type="component" value="Unassembled WGS sequence"/>
</dbReference>
<feature type="transmembrane region" description="Helical" evidence="1">
    <location>
        <begin position="303"/>
        <end position="321"/>
    </location>
</feature>
<evidence type="ECO:0000313" key="4">
    <source>
        <dbReference type="Proteomes" id="UP000440066"/>
    </source>
</evidence>
<evidence type="ECO:0000313" key="3">
    <source>
        <dbReference type="EMBL" id="MRJ47701.1"/>
    </source>
</evidence>
<dbReference type="InterPro" id="IPR008454">
    <property type="entry name" value="Collagen-bd_Cna-like_B-typ_dom"/>
</dbReference>